<protein>
    <recommendedName>
        <fullName evidence="4">histidine kinase</fullName>
        <ecNumber evidence="4">2.7.13.3</ecNumber>
    </recommendedName>
</protein>
<evidence type="ECO:0000256" key="10">
    <source>
        <dbReference type="ARBA" id="ARBA00022840"/>
    </source>
</evidence>
<dbReference type="PANTHER" id="PTHR43711">
    <property type="entry name" value="TWO-COMPONENT HISTIDINE KINASE"/>
    <property type="match status" value="1"/>
</dbReference>
<dbReference type="InterPro" id="IPR004358">
    <property type="entry name" value="Sig_transdc_His_kin-like_C"/>
</dbReference>
<keyword evidence="11" id="KW-0902">Two-component regulatory system</keyword>
<dbReference type="InterPro" id="IPR003660">
    <property type="entry name" value="HAMP_dom"/>
</dbReference>
<evidence type="ECO:0000256" key="9">
    <source>
        <dbReference type="ARBA" id="ARBA00022777"/>
    </source>
</evidence>
<keyword evidence="13" id="KW-0812">Transmembrane</keyword>
<comment type="caution">
    <text evidence="16">The sequence shown here is derived from an EMBL/GenBank/DDBJ whole genome shotgun (WGS) entry which is preliminary data.</text>
</comment>
<evidence type="ECO:0000259" key="15">
    <source>
        <dbReference type="PROSITE" id="PS50885"/>
    </source>
</evidence>
<keyword evidence="6" id="KW-0597">Phosphoprotein</keyword>
<dbReference type="CDD" id="cd00075">
    <property type="entry name" value="HATPase"/>
    <property type="match status" value="1"/>
</dbReference>
<comment type="catalytic activity">
    <reaction evidence="1">
        <text>ATP + protein L-histidine = ADP + protein N-phospho-L-histidine.</text>
        <dbReference type="EC" id="2.7.13.3"/>
    </reaction>
</comment>
<feature type="domain" description="Histidine kinase" evidence="14">
    <location>
        <begin position="145"/>
        <end position="359"/>
    </location>
</feature>
<dbReference type="GO" id="GO:0045121">
    <property type="term" value="C:membrane raft"/>
    <property type="evidence" value="ECO:0007669"/>
    <property type="project" value="UniProtKB-SubCell"/>
</dbReference>
<dbReference type="GO" id="GO:0000155">
    <property type="term" value="F:phosphorelay sensor kinase activity"/>
    <property type="evidence" value="ECO:0007669"/>
    <property type="project" value="InterPro"/>
</dbReference>
<evidence type="ECO:0000256" key="11">
    <source>
        <dbReference type="ARBA" id="ARBA00023012"/>
    </source>
</evidence>
<evidence type="ECO:0000256" key="13">
    <source>
        <dbReference type="SAM" id="Phobius"/>
    </source>
</evidence>
<dbReference type="GO" id="GO:0005524">
    <property type="term" value="F:ATP binding"/>
    <property type="evidence" value="ECO:0007669"/>
    <property type="project" value="UniProtKB-KW"/>
</dbReference>
<dbReference type="Proteomes" id="UP000823982">
    <property type="component" value="Unassembled WGS sequence"/>
</dbReference>
<accession>A0A9D1ENZ4</accession>
<keyword evidence="13" id="KW-1133">Transmembrane helix</keyword>
<feature type="transmembrane region" description="Helical" evidence="13">
    <location>
        <begin position="56"/>
        <end position="77"/>
    </location>
</feature>
<reference evidence="16" key="2">
    <citation type="journal article" date="2021" name="PeerJ">
        <title>Extensive microbial diversity within the chicken gut microbiome revealed by metagenomics and culture.</title>
        <authorList>
            <person name="Gilroy R."/>
            <person name="Ravi A."/>
            <person name="Getino M."/>
            <person name="Pursley I."/>
            <person name="Horton D.L."/>
            <person name="Alikhan N.F."/>
            <person name="Baker D."/>
            <person name="Gharbi K."/>
            <person name="Hall N."/>
            <person name="Watson M."/>
            <person name="Adriaenssens E.M."/>
            <person name="Foster-Nyarko E."/>
            <person name="Jarju S."/>
            <person name="Secka A."/>
            <person name="Antonio M."/>
            <person name="Oren A."/>
            <person name="Chaudhuri R.R."/>
            <person name="La Ragione R."/>
            <person name="Hildebrand F."/>
            <person name="Pallen M.J."/>
        </authorList>
    </citation>
    <scope>NUCLEOTIDE SEQUENCE</scope>
    <source>
        <strain evidence="16">CHK157-1446</strain>
    </source>
</reference>
<keyword evidence="9 16" id="KW-0418">Kinase</keyword>
<keyword evidence="12 13" id="KW-0472">Membrane</keyword>
<dbReference type="SMART" id="SM00388">
    <property type="entry name" value="HisKA"/>
    <property type="match status" value="1"/>
</dbReference>
<dbReference type="EC" id="2.7.13.3" evidence="4"/>
<keyword evidence="10" id="KW-0067">ATP-binding</keyword>
<dbReference type="InterPro" id="IPR005467">
    <property type="entry name" value="His_kinase_dom"/>
</dbReference>
<evidence type="ECO:0000256" key="2">
    <source>
        <dbReference type="ARBA" id="ARBA00004236"/>
    </source>
</evidence>
<evidence type="ECO:0000256" key="5">
    <source>
        <dbReference type="ARBA" id="ARBA00022475"/>
    </source>
</evidence>
<dbReference type="PRINTS" id="PR00344">
    <property type="entry name" value="BCTRLSENSOR"/>
</dbReference>
<dbReference type="PROSITE" id="PS50109">
    <property type="entry name" value="HIS_KIN"/>
    <property type="match status" value="1"/>
</dbReference>
<dbReference type="InterPro" id="IPR003661">
    <property type="entry name" value="HisK_dim/P_dom"/>
</dbReference>
<dbReference type="InterPro" id="IPR003594">
    <property type="entry name" value="HATPase_dom"/>
</dbReference>
<dbReference type="Pfam" id="PF02518">
    <property type="entry name" value="HATPase_c"/>
    <property type="match status" value="1"/>
</dbReference>
<sequence length="363" mass="40075">MRRQGEKLKRVLLAVRGYFIFFALLCFVITCCMVLFLETLSSVNGIELSGDQISQAATVTFINVIFLSLIFTVIDALRRRFLVDRQIKKIVDATKKVMAGDFSVRIAQIRGGSSAQGLNEVIVGINEMTQELSKMESLRSDFISNVSHELKTPLAVIQNYCTLLSDRSLPEQKQKEYLSAISSSSRRLAGMITNILRLNKLENQTVYPDVKTFDLGEQICECILEFEDAIDEKGLELETELEEGVSVTADPQLLELVWNNLLSNAIKFTDSGGTVTVTLKSDGDSASVSVRDTGCGIGADEGKHIFEKFYQGDTSHSTQGNGLGLALVKRVVNILHASIEVSSELGKGSVFTVKLHRGKYEQD</sequence>
<evidence type="ECO:0000256" key="4">
    <source>
        <dbReference type="ARBA" id="ARBA00012438"/>
    </source>
</evidence>
<evidence type="ECO:0000313" key="16">
    <source>
        <dbReference type="EMBL" id="HIS24437.1"/>
    </source>
</evidence>
<dbReference type="EMBL" id="DVIR01000032">
    <property type="protein sequence ID" value="HIS24437.1"/>
    <property type="molecule type" value="Genomic_DNA"/>
</dbReference>
<organism evidence="16 17">
    <name type="scientific">Candidatus Faeciplasma gallinarum</name>
    <dbReference type="NCBI Taxonomy" id="2840799"/>
    <lineage>
        <taxon>Bacteria</taxon>
        <taxon>Bacillati</taxon>
        <taxon>Bacillota</taxon>
        <taxon>Clostridia</taxon>
        <taxon>Eubacteriales</taxon>
        <taxon>Oscillospiraceae</taxon>
        <taxon>Oscillospiraceae incertae sedis</taxon>
        <taxon>Candidatus Faeciplasma</taxon>
    </lineage>
</organism>
<evidence type="ECO:0000256" key="1">
    <source>
        <dbReference type="ARBA" id="ARBA00000085"/>
    </source>
</evidence>
<keyword evidence="7" id="KW-0808">Transferase</keyword>
<feature type="domain" description="HAMP" evidence="15">
    <location>
        <begin position="81"/>
        <end position="137"/>
    </location>
</feature>
<dbReference type="SUPFAM" id="SSF55874">
    <property type="entry name" value="ATPase domain of HSP90 chaperone/DNA topoisomerase II/histidine kinase"/>
    <property type="match status" value="1"/>
</dbReference>
<dbReference type="AlphaFoldDB" id="A0A9D1ENZ4"/>
<evidence type="ECO:0000256" key="12">
    <source>
        <dbReference type="ARBA" id="ARBA00023136"/>
    </source>
</evidence>
<dbReference type="PANTHER" id="PTHR43711:SF26">
    <property type="entry name" value="SENSOR HISTIDINE KINASE RCSC"/>
    <property type="match status" value="1"/>
</dbReference>
<dbReference type="SUPFAM" id="SSF47384">
    <property type="entry name" value="Homodimeric domain of signal transducing histidine kinase"/>
    <property type="match status" value="1"/>
</dbReference>
<evidence type="ECO:0000313" key="17">
    <source>
        <dbReference type="Proteomes" id="UP000823982"/>
    </source>
</evidence>
<dbReference type="FunFam" id="3.30.565.10:FF:000023">
    <property type="entry name" value="PAS domain-containing sensor histidine kinase"/>
    <property type="match status" value="1"/>
</dbReference>
<dbReference type="InterPro" id="IPR036890">
    <property type="entry name" value="HATPase_C_sf"/>
</dbReference>
<dbReference type="FunFam" id="1.10.287.130:FF:000001">
    <property type="entry name" value="Two-component sensor histidine kinase"/>
    <property type="match status" value="1"/>
</dbReference>
<comment type="subcellular location">
    <subcellularLocation>
        <location evidence="2">Cell membrane</location>
    </subcellularLocation>
    <subcellularLocation>
        <location evidence="3">Membrane raft</location>
        <topology evidence="3">Multi-pass membrane protein</topology>
    </subcellularLocation>
</comment>
<evidence type="ECO:0000256" key="7">
    <source>
        <dbReference type="ARBA" id="ARBA00022679"/>
    </source>
</evidence>
<name>A0A9D1ENZ4_9FIRM</name>
<evidence type="ECO:0000259" key="14">
    <source>
        <dbReference type="PROSITE" id="PS50109"/>
    </source>
</evidence>
<dbReference type="InterPro" id="IPR050736">
    <property type="entry name" value="Sensor_HK_Regulatory"/>
</dbReference>
<dbReference type="Gene3D" id="1.10.287.130">
    <property type="match status" value="1"/>
</dbReference>
<proteinExistence type="predicted"/>
<dbReference type="PROSITE" id="PS50885">
    <property type="entry name" value="HAMP"/>
    <property type="match status" value="1"/>
</dbReference>
<evidence type="ECO:0000256" key="6">
    <source>
        <dbReference type="ARBA" id="ARBA00022553"/>
    </source>
</evidence>
<keyword evidence="8" id="KW-0547">Nucleotide-binding</keyword>
<keyword evidence="5" id="KW-1003">Cell membrane</keyword>
<dbReference type="CDD" id="cd00082">
    <property type="entry name" value="HisKA"/>
    <property type="match status" value="1"/>
</dbReference>
<dbReference type="Pfam" id="PF00512">
    <property type="entry name" value="HisKA"/>
    <property type="match status" value="1"/>
</dbReference>
<dbReference type="GO" id="GO:0005886">
    <property type="term" value="C:plasma membrane"/>
    <property type="evidence" value="ECO:0007669"/>
    <property type="project" value="UniProtKB-SubCell"/>
</dbReference>
<feature type="transmembrane region" description="Helical" evidence="13">
    <location>
        <begin position="12"/>
        <end position="36"/>
    </location>
</feature>
<evidence type="ECO:0000256" key="3">
    <source>
        <dbReference type="ARBA" id="ARBA00004314"/>
    </source>
</evidence>
<dbReference type="Gene3D" id="3.30.565.10">
    <property type="entry name" value="Histidine kinase-like ATPase, C-terminal domain"/>
    <property type="match status" value="1"/>
</dbReference>
<gene>
    <name evidence="16" type="ORF">IAD01_03440</name>
</gene>
<evidence type="ECO:0000256" key="8">
    <source>
        <dbReference type="ARBA" id="ARBA00022741"/>
    </source>
</evidence>
<dbReference type="SMART" id="SM00387">
    <property type="entry name" value="HATPase_c"/>
    <property type="match status" value="1"/>
</dbReference>
<reference evidence="16" key="1">
    <citation type="submission" date="2020-10" db="EMBL/GenBank/DDBJ databases">
        <authorList>
            <person name="Gilroy R."/>
        </authorList>
    </citation>
    <scope>NUCLEOTIDE SEQUENCE</scope>
    <source>
        <strain evidence="16">CHK157-1446</strain>
    </source>
</reference>
<dbReference type="CDD" id="cd06225">
    <property type="entry name" value="HAMP"/>
    <property type="match status" value="1"/>
</dbReference>
<dbReference type="InterPro" id="IPR036097">
    <property type="entry name" value="HisK_dim/P_sf"/>
</dbReference>